<dbReference type="EC" id="2.1.1.176" evidence="1"/>
<keyword evidence="1" id="KW-0808">Transferase</keyword>
<evidence type="ECO:0000313" key="2">
    <source>
        <dbReference type="Proteomes" id="UP001202289"/>
    </source>
</evidence>
<name>A0ACC6A738_9BACI</name>
<protein>
    <submittedName>
        <fullName evidence="1">16S rRNA (Cytosine(967)-C(5))-methyltransferase RsmB</fullName>
        <ecNumber evidence="1">2.1.1.176</ecNumber>
    </submittedName>
</protein>
<gene>
    <name evidence="1" type="primary">rsmB</name>
    <name evidence="1" type="ORF">M3215_10080</name>
</gene>
<accession>A0ACC6A738</accession>
<evidence type="ECO:0000313" key="1">
    <source>
        <dbReference type="EMBL" id="MCM3736163.1"/>
    </source>
</evidence>
<sequence length="444" mass="49987">MKQNVRELALDGLVQVEKSSAYSNLLLNNLIEKSNIDKKDVGLLTEIVYGTIQRQDTLDYYLQPFLRKKIELWVKVLLRLSLYQMLYLDRVPERAAIHEAVEIAKRRGHKGIAGLVNGVLRSIQREGVPALDEIKSPEKRLAIATSHPEWLVKEWIEAFGFETATQMCEVNLVPPVPTARVNVAKTSVEDALKMLETEGIQAKHGDLSEDAIQIEKGNVAHTEAFQKGMLSIQDESSMLVARALNPEAGDIILDSCAAPGGKTTHIAERMEGTGKVISLDLHPHKVRLIQQQANRLHLENVEARALDARKVQEHFTQESFDKILVDAPCSGFGVIRRKPDIKMGKQKEDSERLAGIQLSILEKVAPLLKKGGRLVYSTCTIEKVENEQVIEQFLQIHSEFEWDTTMKDRLPKAVQSYVEKGEVQILPHYFATDGFYIACLRKKV</sequence>
<organism evidence="1 2">
    <name type="scientific">Bacillus cytotoxicus</name>
    <dbReference type="NCBI Taxonomy" id="580165"/>
    <lineage>
        <taxon>Bacteria</taxon>
        <taxon>Bacillati</taxon>
        <taxon>Bacillota</taxon>
        <taxon>Bacilli</taxon>
        <taxon>Bacillales</taxon>
        <taxon>Bacillaceae</taxon>
        <taxon>Bacillus</taxon>
        <taxon>Bacillus cereus group</taxon>
    </lineage>
</organism>
<keyword evidence="1" id="KW-0489">Methyltransferase</keyword>
<reference evidence="1" key="1">
    <citation type="submission" date="2022-05" db="EMBL/GenBank/DDBJ databases">
        <title>Comparative Genomics of Spacecraft Associated Microbes.</title>
        <authorList>
            <person name="Tran M.T."/>
            <person name="Wright A."/>
            <person name="Seuylemezian A."/>
            <person name="Eisen J."/>
            <person name="Coil D."/>
        </authorList>
    </citation>
    <scope>NUCLEOTIDE SEQUENCE</scope>
    <source>
        <strain evidence="1">FAIRING 10M-2.2</strain>
    </source>
</reference>
<proteinExistence type="predicted"/>
<keyword evidence="2" id="KW-1185">Reference proteome</keyword>
<comment type="caution">
    <text evidence="1">The sequence shown here is derived from an EMBL/GenBank/DDBJ whole genome shotgun (WGS) entry which is preliminary data.</text>
</comment>
<dbReference type="EMBL" id="JAMBOP010000010">
    <property type="protein sequence ID" value="MCM3736163.1"/>
    <property type="molecule type" value="Genomic_DNA"/>
</dbReference>
<dbReference type="Proteomes" id="UP001202289">
    <property type="component" value="Unassembled WGS sequence"/>
</dbReference>